<evidence type="ECO:0000256" key="2">
    <source>
        <dbReference type="SAM" id="MobiDB-lite"/>
    </source>
</evidence>
<dbReference type="InterPro" id="IPR006015">
    <property type="entry name" value="Universal_stress_UspA"/>
</dbReference>
<evidence type="ECO:0000313" key="5">
    <source>
        <dbReference type="Proteomes" id="UP000467105"/>
    </source>
</evidence>
<dbReference type="SUPFAM" id="SSF52402">
    <property type="entry name" value="Adenine nucleotide alpha hydrolases-like"/>
    <property type="match status" value="2"/>
</dbReference>
<dbReference type="PRINTS" id="PR01438">
    <property type="entry name" value="UNVRSLSTRESS"/>
</dbReference>
<dbReference type="EMBL" id="AP022614">
    <property type="protein sequence ID" value="BBZ45377.1"/>
    <property type="molecule type" value="Genomic_DNA"/>
</dbReference>
<dbReference type="InterPro" id="IPR006016">
    <property type="entry name" value="UspA"/>
</dbReference>
<accession>A0A7I7YVQ1</accession>
<dbReference type="AlphaFoldDB" id="A0A7I7YVQ1"/>
<dbReference type="PANTHER" id="PTHR46268">
    <property type="entry name" value="STRESS RESPONSE PROTEIN NHAX"/>
    <property type="match status" value="1"/>
</dbReference>
<gene>
    <name evidence="4" type="ORF">MPRM_26580</name>
</gene>
<protein>
    <submittedName>
        <fullName evidence="4">Universal stress protein</fullName>
    </submittedName>
</protein>
<name>A0A7I7YVQ1_9MYCO</name>
<dbReference type="Gene3D" id="3.40.50.620">
    <property type="entry name" value="HUPs"/>
    <property type="match status" value="2"/>
</dbReference>
<dbReference type="Proteomes" id="UP000467105">
    <property type="component" value="Chromosome"/>
</dbReference>
<dbReference type="InterPro" id="IPR014729">
    <property type="entry name" value="Rossmann-like_a/b/a_fold"/>
</dbReference>
<sequence length="312" mass="32571">MTVTDPAGKGTNGPAPTGVAPHSVQQRPVPEFTGHPWDREDAMSNPQPAARIVVGIDGSDAAINAARWAVGEAVSRGVPLRLIHAVPERSGAAGEESLDVEYAQTSLRAADAALAAMGEPVKVECDIAHGSPESALIAESRHAAMICVGSVGSGWVARRVLGSTAEAVARKAHCPVAVIRGGGESAGTEPGYVAVAVDDSPGNDAVLEHGFREARLRCAPILAMGVWRWGFGEIPFRQLDHRLGPWVSRYPDLHVQPAAARHGAPDFLTHTQESVQLAVVSAEDADKVARMVGPINPHPSGHAGCSVLVVRD</sequence>
<proteinExistence type="inferred from homology"/>
<feature type="region of interest" description="Disordered" evidence="2">
    <location>
        <begin position="1"/>
        <end position="43"/>
    </location>
</feature>
<comment type="similarity">
    <text evidence="1">Belongs to the universal stress protein A family.</text>
</comment>
<dbReference type="PANTHER" id="PTHR46268:SF6">
    <property type="entry name" value="UNIVERSAL STRESS PROTEIN UP12"/>
    <property type="match status" value="1"/>
</dbReference>
<keyword evidence="5" id="KW-1185">Reference proteome</keyword>
<feature type="domain" description="UspA" evidence="3">
    <location>
        <begin position="51"/>
        <end position="180"/>
    </location>
</feature>
<organism evidence="4 5">
    <name type="scientific">Mycobacterium parmense</name>
    <dbReference type="NCBI Taxonomy" id="185642"/>
    <lineage>
        <taxon>Bacteria</taxon>
        <taxon>Bacillati</taxon>
        <taxon>Actinomycetota</taxon>
        <taxon>Actinomycetes</taxon>
        <taxon>Mycobacteriales</taxon>
        <taxon>Mycobacteriaceae</taxon>
        <taxon>Mycobacterium</taxon>
        <taxon>Mycobacterium simiae complex</taxon>
    </lineage>
</organism>
<evidence type="ECO:0000256" key="1">
    <source>
        <dbReference type="ARBA" id="ARBA00008791"/>
    </source>
</evidence>
<evidence type="ECO:0000313" key="4">
    <source>
        <dbReference type="EMBL" id="BBZ45377.1"/>
    </source>
</evidence>
<reference evidence="4 5" key="1">
    <citation type="journal article" date="2019" name="Emerg. Microbes Infect.">
        <title>Comprehensive subspecies identification of 175 nontuberculous mycobacteria species based on 7547 genomic profiles.</title>
        <authorList>
            <person name="Matsumoto Y."/>
            <person name="Kinjo T."/>
            <person name="Motooka D."/>
            <person name="Nabeya D."/>
            <person name="Jung N."/>
            <person name="Uechi K."/>
            <person name="Horii T."/>
            <person name="Iida T."/>
            <person name="Fujita J."/>
            <person name="Nakamura S."/>
        </authorList>
    </citation>
    <scope>NUCLEOTIDE SEQUENCE [LARGE SCALE GENOMIC DNA]</scope>
    <source>
        <strain evidence="4 5">JCM 14742</strain>
    </source>
</reference>
<evidence type="ECO:0000259" key="3">
    <source>
        <dbReference type="Pfam" id="PF00582"/>
    </source>
</evidence>
<dbReference type="Pfam" id="PF00582">
    <property type="entry name" value="Usp"/>
    <property type="match status" value="1"/>
</dbReference>